<evidence type="ECO:0000256" key="8">
    <source>
        <dbReference type="ARBA" id="ARBA00034923"/>
    </source>
</evidence>
<gene>
    <name evidence="13" type="ORF">AOV_03430</name>
</gene>
<dbReference type="GO" id="GO:0003677">
    <property type="term" value="F:DNA binding"/>
    <property type="evidence" value="ECO:0007669"/>
    <property type="project" value="InterPro"/>
</dbReference>
<dbReference type="PANTHER" id="PTHR11070:SF2">
    <property type="entry name" value="ATP-DEPENDENT DNA HELICASE SRS2"/>
    <property type="match status" value="1"/>
</dbReference>
<reference evidence="14" key="1">
    <citation type="submission" date="2018-06" db="EMBL/GenBank/DDBJ databases">
        <title>The Anaplasma ovis genome reveals a high proportion of pseudogenes.</title>
        <authorList>
            <person name="Liu Z."/>
            <person name="Peasley A.M."/>
            <person name="Yang J."/>
            <person name="Li Y."/>
            <person name="Guan G."/>
            <person name="Luo J."/>
            <person name="Yin H."/>
            <person name="Brayton K.A."/>
        </authorList>
    </citation>
    <scope>NUCLEOTIDE SEQUENCE [LARGE SCALE GENOMIC DNA]</scope>
    <source>
        <strain evidence="14">Haibei</strain>
    </source>
</reference>
<evidence type="ECO:0000256" key="1">
    <source>
        <dbReference type="ARBA" id="ARBA00022741"/>
    </source>
</evidence>
<evidence type="ECO:0000256" key="9">
    <source>
        <dbReference type="ARBA" id="ARBA00048988"/>
    </source>
</evidence>
<dbReference type="EC" id="5.6.2.4" evidence="7"/>
<feature type="domain" description="UvrD-like helicase C-terminal" evidence="12">
    <location>
        <begin position="477"/>
        <end position="745"/>
    </location>
</feature>
<dbReference type="AlphaFoldDB" id="A0A2Z2L8H1"/>
<keyword evidence="3 10" id="KW-0347">Helicase</keyword>
<dbReference type="Proteomes" id="UP000259762">
    <property type="component" value="Chromosome"/>
</dbReference>
<dbReference type="KEGG" id="aoh:AOV_03430"/>
<evidence type="ECO:0000313" key="13">
    <source>
        <dbReference type="EMBL" id="ASI47857.1"/>
    </source>
</evidence>
<sequence length="867" mass="98831">MKNSKLDIQQQNATDPEREFVWISASAGTGKTGLLVHRVIRLMVSGQRNILCLTFTNAAVHEIRERIYGIVAEWLALPKDELVSRLQEVCYQRIDHQHYIRARQLFFDVPSILKIQTVHSFCHSLVVSFPAETGVSADFEMRELSESYPKIFAQLLREDRGIDRDLSEISIELKEDTLYNLVYQIINKQRKIASVEPPQPAVADPHTIMCPVQLIDALKRGGTRDQKISRRLSAWNNSVKRSPEKVAEYLSIFIDLQSLTKKSVSGIATKGIVEQFPNIVGVIECEQEALLEFAEQFYTERITKRTFHLARIAQKCAALYEQDKKHSKYLDYNDVIRLTLDLMLHPDYKDWVLFRLDSEIDHILVDESQDNSLEQWNIVAALCSEFFSGLGSSNSKRTLFVVGDVKQSIYGFQNARPDYFHRMHQYFSAQSNDTLTVQLHTSFRSARPILCLVDRIFNAFREQVSFQSQEIKHGVYRASDHGYVEVWPLINTERRKKLYAWDEPEIATGTQHALGALLLAQTIAGTISMWIKSGRMLAAKSRPVCAGDILILVRRRTILVDYIIAELRQVGIPVSGRDRFNMMDYVAIQDLVNLGEFLLLPENDMALAALLKSPIFGLTDHDLLNLARSRTDAASLWSKLQTFIQFSNITDYLTSLISISKGRTPLDLYCLVLSEHREKLLQNPSQASAEIVDEFINLLIKFGLNNVNTLESFIHWIKSTNPEVKIDISTSENVVRVMTVHSAKGMQSPIVFLPDTTNVPKCELQLIFDAENTPIWCAGDTNARCRDLKTLKRQEEYNEYLRLLYVAITRAEDELYVAGIGPSREQSWYDIITGVGGDIFTKKSVVLSPMFQDKVDVLYIESPKESG</sequence>
<name>A0A2Z2L8H1_9RICK</name>
<evidence type="ECO:0000313" key="14">
    <source>
        <dbReference type="Proteomes" id="UP000259762"/>
    </source>
</evidence>
<dbReference type="GO" id="GO:0000725">
    <property type="term" value="P:recombinational repair"/>
    <property type="evidence" value="ECO:0007669"/>
    <property type="project" value="TreeGrafter"/>
</dbReference>
<dbReference type="OrthoDB" id="9810135at2"/>
<dbReference type="Gene3D" id="1.10.486.10">
    <property type="entry name" value="PCRA, domain 4"/>
    <property type="match status" value="1"/>
</dbReference>
<dbReference type="GO" id="GO:0005829">
    <property type="term" value="C:cytosol"/>
    <property type="evidence" value="ECO:0007669"/>
    <property type="project" value="TreeGrafter"/>
</dbReference>
<protein>
    <recommendedName>
        <fullName evidence="7">DNA 3'-5' helicase</fullName>
        <ecNumber evidence="7">5.6.2.4</ecNumber>
    </recommendedName>
    <alternativeName>
        <fullName evidence="8">DNA 3'-5' helicase II</fullName>
    </alternativeName>
</protein>
<comment type="catalytic activity">
    <reaction evidence="9">
        <text>ATP + H2O = ADP + phosphate + H(+)</text>
        <dbReference type="Rhea" id="RHEA:13065"/>
        <dbReference type="ChEBI" id="CHEBI:15377"/>
        <dbReference type="ChEBI" id="CHEBI:15378"/>
        <dbReference type="ChEBI" id="CHEBI:30616"/>
        <dbReference type="ChEBI" id="CHEBI:43474"/>
        <dbReference type="ChEBI" id="CHEBI:456216"/>
        <dbReference type="EC" id="5.6.2.4"/>
    </reaction>
</comment>
<evidence type="ECO:0000259" key="11">
    <source>
        <dbReference type="PROSITE" id="PS51198"/>
    </source>
</evidence>
<reference evidence="13 14" key="2">
    <citation type="journal article" date="2019" name="BMC Genomics">
        <title>The Anaplasma ovis genome reveals a high proportion of pseudogenes.</title>
        <authorList>
            <person name="Liu Z."/>
            <person name="Peasley A.M."/>
            <person name="Yang J."/>
            <person name="Li Y."/>
            <person name="Guan G."/>
            <person name="Luo J."/>
            <person name="Yin H."/>
            <person name="Brayton K.A."/>
        </authorList>
    </citation>
    <scope>NUCLEOTIDE SEQUENCE [LARGE SCALE GENOMIC DNA]</scope>
    <source>
        <strain evidence="13 14">Haibei</strain>
    </source>
</reference>
<evidence type="ECO:0000256" key="5">
    <source>
        <dbReference type="ARBA" id="ARBA00023235"/>
    </source>
</evidence>
<dbReference type="PANTHER" id="PTHR11070">
    <property type="entry name" value="UVRD / RECB / PCRA DNA HELICASE FAMILY MEMBER"/>
    <property type="match status" value="1"/>
</dbReference>
<dbReference type="InterPro" id="IPR014016">
    <property type="entry name" value="UvrD-like_ATP-bd"/>
</dbReference>
<dbReference type="InterPro" id="IPR027417">
    <property type="entry name" value="P-loop_NTPase"/>
</dbReference>
<dbReference type="EMBL" id="CP015994">
    <property type="protein sequence ID" value="ASI47857.1"/>
    <property type="molecule type" value="Genomic_DNA"/>
</dbReference>
<keyword evidence="4 10" id="KW-0067">ATP-binding</keyword>
<dbReference type="SUPFAM" id="SSF52540">
    <property type="entry name" value="P-loop containing nucleoside triphosphate hydrolases"/>
    <property type="match status" value="1"/>
</dbReference>
<dbReference type="PROSITE" id="PS51217">
    <property type="entry name" value="UVRD_HELICASE_CTER"/>
    <property type="match status" value="1"/>
</dbReference>
<evidence type="ECO:0000256" key="6">
    <source>
        <dbReference type="ARBA" id="ARBA00034617"/>
    </source>
</evidence>
<keyword evidence="2 10" id="KW-0378">Hydrolase</keyword>
<keyword evidence="14" id="KW-1185">Reference proteome</keyword>
<dbReference type="PROSITE" id="PS51198">
    <property type="entry name" value="UVRD_HELICASE_ATP_BIND"/>
    <property type="match status" value="1"/>
</dbReference>
<organism evidence="13 14">
    <name type="scientific">Anaplasma ovis str. Haibei</name>
    <dbReference type="NCBI Taxonomy" id="1248439"/>
    <lineage>
        <taxon>Bacteria</taxon>
        <taxon>Pseudomonadati</taxon>
        <taxon>Pseudomonadota</taxon>
        <taxon>Alphaproteobacteria</taxon>
        <taxon>Rickettsiales</taxon>
        <taxon>Anaplasmataceae</taxon>
        <taxon>Anaplasma</taxon>
    </lineage>
</organism>
<evidence type="ECO:0000259" key="12">
    <source>
        <dbReference type="PROSITE" id="PS51217"/>
    </source>
</evidence>
<dbReference type="Pfam" id="PF00580">
    <property type="entry name" value="UvrD-helicase"/>
    <property type="match status" value="1"/>
</dbReference>
<keyword evidence="5" id="KW-0413">Isomerase</keyword>
<proteinExistence type="predicted"/>
<keyword evidence="1 10" id="KW-0547">Nucleotide-binding</keyword>
<evidence type="ECO:0000256" key="2">
    <source>
        <dbReference type="ARBA" id="ARBA00022801"/>
    </source>
</evidence>
<dbReference type="RefSeq" id="WP_075139144.1">
    <property type="nucleotide sequence ID" value="NZ_CP015994.1"/>
</dbReference>
<feature type="binding site" evidence="10">
    <location>
        <begin position="25"/>
        <end position="32"/>
    </location>
    <ligand>
        <name>ATP</name>
        <dbReference type="ChEBI" id="CHEBI:30616"/>
    </ligand>
</feature>
<dbReference type="GO" id="GO:0005524">
    <property type="term" value="F:ATP binding"/>
    <property type="evidence" value="ECO:0007669"/>
    <property type="project" value="UniProtKB-UniRule"/>
</dbReference>
<dbReference type="GO" id="GO:0016887">
    <property type="term" value="F:ATP hydrolysis activity"/>
    <property type="evidence" value="ECO:0007669"/>
    <property type="project" value="RHEA"/>
</dbReference>
<dbReference type="InterPro" id="IPR000212">
    <property type="entry name" value="DNA_helicase_UvrD/REP"/>
</dbReference>
<dbReference type="GO" id="GO:0043138">
    <property type="term" value="F:3'-5' DNA helicase activity"/>
    <property type="evidence" value="ECO:0007669"/>
    <property type="project" value="UniProtKB-EC"/>
</dbReference>
<feature type="domain" description="UvrD-like helicase ATP-binding" evidence="11">
    <location>
        <begin position="4"/>
        <end position="446"/>
    </location>
</feature>
<dbReference type="Gene3D" id="3.40.50.300">
    <property type="entry name" value="P-loop containing nucleotide triphosphate hydrolases"/>
    <property type="match status" value="4"/>
</dbReference>
<dbReference type="GO" id="GO:0033202">
    <property type="term" value="C:DNA helicase complex"/>
    <property type="evidence" value="ECO:0007669"/>
    <property type="project" value="TreeGrafter"/>
</dbReference>
<accession>A0A2Z2L8H1</accession>
<comment type="catalytic activity">
    <reaction evidence="6">
        <text>Couples ATP hydrolysis with the unwinding of duplex DNA by translocating in the 3'-5' direction.</text>
        <dbReference type="EC" id="5.6.2.4"/>
    </reaction>
</comment>
<evidence type="ECO:0000256" key="4">
    <source>
        <dbReference type="ARBA" id="ARBA00022840"/>
    </source>
</evidence>
<dbReference type="Pfam" id="PF13361">
    <property type="entry name" value="UvrD_C"/>
    <property type="match status" value="1"/>
</dbReference>
<evidence type="ECO:0000256" key="3">
    <source>
        <dbReference type="ARBA" id="ARBA00022806"/>
    </source>
</evidence>
<dbReference type="InterPro" id="IPR014017">
    <property type="entry name" value="DNA_helicase_UvrD-like_C"/>
</dbReference>
<evidence type="ECO:0000256" key="10">
    <source>
        <dbReference type="PROSITE-ProRule" id="PRU00560"/>
    </source>
</evidence>
<evidence type="ECO:0000256" key="7">
    <source>
        <dbReference type="ARBA" id="ARBA00034808"/>
    </source>
</evidence>